<evidence type="ECO:0000256" key="1">
    <source>
        <dbReference type="SAM" id="MobiDB-lite"/>
    </source>
</evidence>
<sequence>MAAPLEIPAPLLSSTGALQREGCCLAVPGRRLIPRSRVNSEDSDEAAAVSATFKQMLREANDQARALSSKTNVQAAVALHFHDSHDDGDEPVVTAPVSRRAKVE</sequence>
<accession>W3VNM0</accession>
<name>W3VNM0_MOEAP</name>
<dbReference type="Proteomes" id="UP000019462">
    <property type="component" value="Unassembled WGS sequence"/>
</dbReference>
<organism evidence="2 3">
    <name type="scientific">Moesziomyces aphidis</name>
    <name type="common">Pseudozyma aphidis</name>
    <dbReference type="NCBI Taxonomy" id="84754"/>
    <lineage>
        <taxon>Eukaryota</taxon>
        <taxon>Fungi</taxon>
        <taxon>Dikarya</taxon>
        <taxon>Basidiomycota</taxon>
        <taxon>Ustilaginomycotina</taxon>
        <taxon>Ustilaginomycetes</taxon>
        <taxon>Ustilaginales</taxon>
        <taxon>Ustilaginaceae</taxon>
        <taxon>Moesziomyces</taxon>
    </lineage>
</organism>
<keyword evidence="3" id="KW-1185">Reference proteome</keyword>
<proteinExistence type="predicted"/>
<reference evidence="2 3" key="1">
    <citation type="journal article" date="2014" name="Genome Announc.">
        <title>Genome sequence of the basidiomycetous fungus Pseudozyma aphidis DSM70725, an efficient producer of biosurfactant mannosylerythritol lipids.</title>
        <authorList>
            <person name="Lorenz S."/>
            <person name="Guenther M."/>
            <person name="Grumaz C."/>
            <person name="Rupp S."/>
            <person name="Zibek S."/>
            <person name="Sohn K."/>
        </authorList>
    </citation>
    <scope>NUCLEOTIDE SEQUENCE [LARGE SCALE GENOMIC DNA]</scope>
    <source>
        <strain evidence="3">ATCC 32657 / CBS 517.83 / DSM 70725 / JCM 10318 / NBRC 10182 / NRRL Y-7954 / St-0401</strain>
    </source>
</reference>
<dbReference type="EMBL" id="AWNI01000011">
    <property type="protein sequence ID" value="ETS62361.1"/>
    <property type="molecule type" value="Genomic_DNA"/>
</dbReference>
<dbReference type="HOGENOM" id="CLU_2251207_0_0_1"/>
<evidence type="ECO:0000313" key="2">
    <source>
        <dbReference type="EMBL" id="ETS62361.1"/>
    </source>
</evidence>
<evidence type="ECO:0000313" key="3">
    <source>
        <dbReference type="Proteomes" id="UP000019462"/>
    </source>
</evidence>
<gene>
    <name evidence="2" type="ORF">PaG_03446</name>
</gene>
<protein>
    <submittedName>
        <fullName evidence="2">Uncharacterized protein</fullName>
    </submittedName>
</protein>
<feature type="region of interest" description="Disordered" evidence="1">
    <location>
        <begin position="81"/>
        <end position="104"/>
    </location>
</feature>
<dbReference type="AlphaFoldDB" id="W3VNM0"/>
<comment type="caution">
    <text evidence="2">The sequence shown here is derived from an EMBL/GenBank/DDBJ whole genome shotgun (WGS) entry which is preliminary data.</text>
</comment>